<dbReference type="InterPro" id="IPR007527">
    <property type="entry name" value="Znf_SWIM"/>
</dbReference>
<dbReference type="PROSITE" id="PS50966">
    <property type="entry name" value="ZF_SWIM"/>
    <property type="match status" value="1"/>
</dbReference>
<evidence type="ECO:0000313" key="3">
    <source>
        <dbReference type="Proteomes" id="UP000694930"/>
    </source>
</evidence>
<accession>A0ABM1VA64</accession>
<keyword evidence="3" id="KW-1185">Reference proteome</keyword>
<reference evidence="3" key="1">
    <citation type="journal article" date="2014" name="Nat. Genet.">
        <title>The genome of the stress-tolerant wild tomato species Solanum pennellii.</title>
        <authorList>
            <person name="Bolger A."/>
            <person name="Scossa F."/>
            <person name="Bolger M.E."/>
            <person name="Lanz C."/>
            <person name="Maumus F."/>
            <person name="Tohge T."/>
            <person name="Quesneville H."/>
            <person name="Alseekh S."/>
            <person name="Sorensen I."/>
            <person name="Lichtenstein G."/>
            <person name="Fich E.A."/>
            <person name="Conte M."/>
            <person name="Keller H."/>
            <person name="Schneeberger K."/>
            <person name="Schwacke R."/>
            <person name="Ofner I."/>
            <person name="Vrebalov J."/>
            <person name="Xu Y."/>
            <person name="Osorio S."/>
            <person name="Aflitos S.A."/>
            <person name="Schijlen E."/>
            <person name="Jimenez-Gomez J.M."/>
            <person name="Ryngajllo M."/>
            <person name="Kimura S."/>
            <person name="Kumar R."/>
            <person name="Koenig D."/>
            <person name="Headland L.R."/>
            <person name="Maloof J.N."/>
            <person name="Sinha N."/>
            <person name="van Ham R.C."/>
            <person name="Lankhorst R.K."/>
            <person name="Mao L."/>
            <person name="Vogel A."/>
            <person name="Arsova B."/>
            <person name="Panstruga R."/>
            <person name="Fei Z."/>
            <person name="Rose J.K."/>
            <person name="Zamir D."/>
            <person name="Carrari F."/>
            <person name="Giovannoni J.J."/>
            <person name="Weigel D."/>
            <person name="Usadel B."/>
            <person name="Fernie A.R."/>
        </authorList>
    </citation>
    <scope>NUCLEOTIDE SEQUENCE [LARGE SCALE GENOMIC DNA]</scope>
    <source>
        <strain evidence="3">cv. LA0716</strain>
    </source>
</reference>
<keyword evidence="1" id="KW-0863">Zinc-finger</keyword>
<dbReference type="Proteomes" id="UP000694930">
    <property type="component" value="Chromosome 5"/>
</dbReference>
<sequence>MVEPHTCLTDNYKEDHLNLNDNMIATSLIPYVMQNPDINIKMIREIIKGKHHYTPSYRKAQKGRRKAFRMEKKFVQRMQQIKTLSLAAYEWLNEFSLKNWTMYKDGDRRWGAMTINVSESYNGLLKKARGLPVTVMVRMTFKALVDHFIERNNLAIALLQSNMSWPLAIDKKFNDYYQRAQGHTYMMTYNTGDGVFEILTFAHDGKGGNVHKVTTKGKKCSCGKWRNYYMPCSHAIKFVDFAESSQNLM</sequence>
<dbReference type="PANTHER" id="PTHR31973:SF195">
    <property type="entry name" value="MUDR FAMILY TRANSPOSASE"/>
    <property type="match status" value="1"/>
</dbReference>
<evidence type="ECO:0000259" key="2">
    <source>
        <dbReference type="PROSITE" id="PS50966"/>
    </source>
</evidence>
<feature type="domain" description="SWIM-type" evidence="2">
    <location>
        <begin position="211"/>
        <end position="243"/>
    </location>
</feature>
<dbReference type="RefSeq" id="XP_027772632.1">
    <property type="nucleotide sequence ID" value="XM_027916831.1"/>
</dbReference>
<proteinExistence type="predicted"/>
<keyword evidence="1" id="KW-0479">Metal-binding</keyword>
<reference evidence="4" key="2">
    <citation type="submission" date="2025-08" db="UniProtKB">
        <authorList>
            <consortium name="RefSeq"/>
        </authorList>
    </citation>
    <scope>IDENTIFICATION</scope>
</reference>
<evidence type="ECO:0000313" key="4">
    <source>
        <dbReference type="RefSeq" id="XP_027772632.1"/>
    </source>
</evidence>
<dbReference type="GeneID" id="114077140"/>
<protein>
    <submittedName>
        <fullName evidence="4">Uncharacterized protein LOC114077140</fullName>
    </submittedName>
</protein>
<keyword evidence="1" id="KW-0862">Zinc</keyword>
<organism evidence="3 4">
    <name type="scientific">Solanum pennellii</name>
    <name type="common">Tomato</name>
    <name type="synonym">Lycopersicon pennellii</name>
    <dbReference type="NCBI Taxonomy" id="28526"/>
    <lineage>
        <taxon>Eukaryota</taxon>
        <taxon>Viridiplantae</taxon>
        <taxon>Streptophyta</taxon>
        <taxon>Embryophyta</taxon>
        <taxon>Tracheophyta</taxon>
        <taxon>Spermatophyta</taxon>
        <taxon>Magnoliopsida</taxon>
        <taxon>eudicotyledons</taxon>
        <taxon>Gunneridae</taxon>
        <taxon>Pentapetalae</taxon>
        <taxon>asterids</taxon>
        <taxon>lamiids</taxon>
        <taxon>Solanales</taxon>
        <taxon>Solanaceae</taxon>
        <taxon>Solanoideae</taxon>
        <taxon>Solaneae</taxon>
        <taxon>Solanum</taxon>
        <taxon>Solanum subgen. Lycopersicon</taxon>
    </lineage>
</organism>
<dbReference type="PANTHER" id="PTHR31973">
    <property type="entry name" value="POLYPROTEIN, PUTATIVE-RELATED"/>
    <property type="match status" value="1"/>
</dbReference>
<name>A0ABM1VA64_SOLPN</name>
<gene>
    <name evidence="4" type="primary">LOC114077140</name>
</gene>
<evidence type="ECO:0000256" key="1">
    <source>
        <dbReference type="PROSITE-ProRule" id="PRU00325"/>
    </source>
</evidence>